<dbReference type="InterPro" id="IPR008969">
    <property type="entry name" value="CarboxyPept-like_regulatory"/>
</dbReference>
<name>A0A0L8AJP0_9BACT</name>
<dbReference type="SUPFAM" id="SSF49464">
    <property type="entry name" value="Carboxypeptidase regulatory domain-like"/>
    <property type="match status" value="1"/>
</dbReference>
<dbReference type="AlphaFoldDB" id="A0A0L8AJP0"/>
<sequence length="494" mass="56965">MLRGFLVSIYAFWCINAQAQDKSNSILDFQYVVEFDNVTLSAALRQLNRQTQINFSYNTMIIPKMDKFSVTYDSVSLRSILDDILSKANLYYREVNGTVVILKQPSTDRTIKGQVLDAETQAPLPYANVFIDNSTFGVPTNREGYFEIRNIPYIAFNLVVSYVGYQAKTIPFNYSQPLENNRFIIEMNVDEVALEPVEVSANKTRKQRKSDRRLLKRFEEDFLGRDNNAKDCRIVNPEVLDFFILDSLNNYEVTANDKLYIENYALGYSISYMLEEFTFINGTKTYIGKAQFTELEPKSRKQNSKWEAAREKAYLGSVNHFLNSLIEGRVAEEGFLVNTVQFDSVTSEYSTPLNPAKISEIIKLEPAEKELEYKLITSSDIEITYTKDYEDEEYKKLFRSKSKSGNYKYTDQKSRSTISLSNDQSLTSYQVVGMDISDVPLFQKSVILFQEKQPLIAYPGYFSSKRAALYLGWWTWGGFSVKLPLNFRPKESDQ</sequence>
<reference evidence="2" key="1">
    <citation type="submission" date="2014-11" db="EMBL/GenBank/DDBJ databases">
        <title>Genome sequencing of Roseivirga sp. D-25.</title>
        <authorList>
            <person name="Selvaratnam C."/>
            <person name="Thevarajoo S."/>
            <person name="Goh K.M."/>
            <person name="Eee R."/>
            <person name="Chan K.-G."/>
            <person name="Chong C.S."/>
        </authorList>
    </citation>
    <scope>NUCLEOTIDE SEQUENCE [LARGE SCALE GENOMIC DNA]</scope>
    <source>
        <strain evidence="2">D-25</strain>
    </source>
</reference>
<dbReference type="Gene3D" id="3.55.50.30">
    <property type="match status" value="1"/>
</dbReference>
<evidence type="ECO:0008006" key="3">
    <source>
        <dbReference type="Google" id="ProtNLM"/>
    </source>
</evidence>
<protein>
    <recommendedName>
        <fullName evidence="3">Secretin/TonB short N-terminal domain-containing protein</fullName>
    </recommendedName>
</protein>
<dbReference type="RefSeq" id="WP_053223940.1">
    <property type="nucleotide sequence ID" value="NZ_JSVA01000012.1"/>
</dbReference>
<organism evidence="1 2">
    <name type="scientific">Roseivirga seohaensis subsp. aquiponti</name>
    <dbReference type="NCBI Taxonomy" id="1566026"/>
    <lineage>
        <taxon>Bacteria</taxon>
        <taxon>Pseudomonadati</taxon>
        <taxon>Bacteroidota</taxon>
        <taxon>Cytophagia</taxon>
        <taxon>Cytophagales</taxon>
        <taxon>Roseivirgaceae</taxon>
        <taxon>Roseivirga</taxon>
    </lineage>
</organism>
<evidence type="ECO:0000313" key="1">
    <source>
        <dbReference type="EMBL" id="KOF02456.1"/>
    </source>
</evidence>
<dbReference type="Pfam" id="PF13715">
    <property type="entry name" value="CarbopepD_reg_2"/>
    <property type="match status" value="1"/>
</dbReference>
<proteinExistence type="predicted"/>
<dbReference type="EMBL" id="JSVA01000012">
    <property type="protein sequence ID" value="KOF02456.1"/>
    <property type="molecule type" value="Genomic_DNA"/>
</dbReference>
<gene>
    <name evidence="1" type="ORF">OB69_11800</name>
</gene>
<dbReference type="PATRIC" id="fig|1566026.4.peg.650"/>
<keyword evidence="2" id="KW-1185">Reference proteome</keyword>
<dbReference type="Proteomes" id="UP000036908">
    <property type="component" value="Unassembled WGS sequence"/>
</dbReference>
<comment type="caution">
    <text evidence="1">The sequence shown here is derived from an EMBL/GenBank/DDBJ whole genome shotgun (WGS) entry which is preliminary data.</text>
</comment>
<accession>A0A0L8AJP0</accession>
<evidence type="ECO:0000313" key="2">
    <source>
        <dbReference type="Proteomes" id="UP000036908"/>
    </source>
</evidence>
<dbReference type="OrthoDB" id="1223654at2"/>
<dbReference type="Gene3D" id="2.60.40.1120">
    <property type="entry name" value="Carboxypeptidase-like, regulatory domain"/>
    <property type="match status" value="1"/>
</dbReference>